<protein>
    <submittedName>
        <fullName evidence="2">Diguanylate cyclase</fullName>
    </submittedName>
</protein>
<dbReference type="InterPro" id="IPR029016">
    <property type="entry name" value="GAF-like_dom_sf"/>
</dbReference>
<evidence type="ECO:0000313" key="2">
    <source>
        <dbReference type="EMBL" id="GGS10033.1"/>
    </source>
</evidence>
<proteinExistence type="predicted"/>
<evidence type="ECO:0000259" key="1">
    <source>
        <dbReference type="PROSITE" id="PS50887"/>
    </source>
</evidence>
<dbReference type="Gene3D" id="3.30.70.270">
    <property type="match status" value="1"/>
</dbReference>
<dbReference type="SMART" id="SM00065">
    <property type="entry name" value="GAF"/>
    <property type="match status" value="1"/>
</dbReference>
<dbReference type="SUPFAM" id="SSF55781">
    <property type="entry name" value="GAF domain-like"/>
    <property type="match status" value="2"/>
</dbReference>
<dbReference type="RefSeq" id="WP_189074909.1">
    <property type="nucleotide sequence ID" value="NZ_BMQN01000027.1"/>
</dbReference>
<feature type="domain" description="GGDEF" evidence="1">
    <location>
        <begin position="380"/>
        <end position="500"/>
    </location>
</feature>
<organism evidence="2 3">
    <name type="scientific">Deinococcus sedimenti</name>
    <dbReference type="NCBI Taxonomy" id="1867090"/>
    <lineage>
        <taxon>Bacteria</taxon>
        <taxon>Thermotogati</taxon>
        <taxon>Deinococcota</taxon>
        <taxon>Deinococci</taxon>
        <taxon>Deinococcales</taxon>
        <taxon>Deinococcaceae</taxon>
        <taxon>Deinococcus</taxon>
    </lineage>
</organism>
<name>A0ABQ2SCD4_9DEIO</name>
<comment type="caution">
    <text evidence="2">The sequence shown here is derived from an EMBL/GenBank/DDBJ whole genome shotgun (WGS) entry which is preliminary data.</text>
</comment>
<dbReference type="Pfam" id="PF00990">
    <property type="entry name" value="GGDEF"/>
    <property type="match status" value="1"/>
</dbReference>
<dbReference type="PANTHER" id="PTHR43102:SF2">
    <property type="entry name" value="GAF DOMAIN-CONTAINING PROTEIN"/>
    <property type="match status" value="1"/>
</dbReference>
<dbReference type="InterPro" id="IPR043128">
    <property type="entry name" value="Rev_trsase/Diguanyl_cyclase"/>
</dbReference>
<reference evidence="3" key="1">
    <citation type="journal article" date="2019" name="Int. J. Syst. Evol. Microbiol.">
        <title>The Global Catalogue of Microorganisms (GCM) 10K type strain sequencing project: providing services to taxonomists for standard genome sequencing and annotation.</title>
        <authorList>
            <consortium name="The Broad Institute Genomics Platform"/>
            <consortium name="The Broad Institute Genome Sequencing Center for Infectious Disease"/>
            <person name="Wu L."/>
            <person name="Ma J."/>
        </authorList>
    </citation>
    <scope>NUCLEOTIDE SEQUENCE [LARGE SCALE GENOMIC DNA]</scope>
    <source>
        <strain evidence="3">JCM 31405</strain>
    </source>
</reference>
<keyword evidence="3" id="KW-1185">Reference proteome</keyword>
<dbReference type="NCBIfam" id="TIGR00254">
    <property type="entry name" value="GGDEF"/>
    <property type="match status" value="1"/>
</dbReference>
<dbReference type="SUPFAM" id="SSF55073">
    <property type="entry name" value="Nucleotide cyclase"/>
    <property type="match status" value="1"/>
</dbReference>
<dbReference type="InterPro" id="IPR029787">
    <property type="entry name" value="Nucleotide_cyclase"/>
</dbReference>
<dbReference type="InterPro" id="IPR000160">
    <property type="entry name" value="GGDEF_dom"/>
</dbReference>
<sequence>MKGAPLPADEAARLLDLARYHVLDTEREEPFERITRLAARLLRTPVAIINFVDQYRQWGKAMVGVEDTEARREHSFCAWAIGSDEPFVVENAHADPRFHDNPMVTGDPRIHMYAGAPLVTNAGHRIGTLCVTDTCHHPMSADDLAALQDLAALAMQELELRRGRLDAARAADAQRLQAEELRRTLAHARVVDGISSLMDLDLPFGDALETAAALVSEAVGADFTAVLEWTGSEYSVKVPRTGQALTPEVHAAAEALRGGNQGVLGALGHLTSPQYIDDYARHPGALPALAAAGVSSVAYLPLGAGETRPLLLAARLGQNAVQGWRVPDRALLEVTARTVGHALRRQATLDQAQSQARQDALTGLFNRRAFDEDLGTTLPPATLLAVIDLDGLKSVNDQEGHAQGDKLLQVFAQALRAEVAAHGQVYRLGGDEFAVVSEEHVDTVLEWVDLAAGAAKQVVLSPVGASVGVASWAESGAPDTLLHLADTRMYDMKRRRQNRR</sequence>
<dbReference type="Proteomes" id="UP000644548">
    <property type="component" value="Unassembled WGS sequence"/>
</dbReference>
<dbReference type="PANTHER" id="PTHR43102">
    <property type="entry name" value="SLR1143 PROTEIN"/>
    <property type="match status" value="1"/>
</dbReference>
<gene>
    <name evidence="2" type="ORF">GCM10008960_40280</name>
</gene>
<dbReference type="PROSITE" id="PS50887">
    <property type="entry name" value="GGDEF"/>
    <property type="match status" value="1"/>
</dbReference>
<dbReference type="SMART" id="SM00267">
    <property type="entry name" value="GGDEF"/>
    <property type="match status" value="1"/>
</dbReference>
<accession>A0ABQ2SCD4</accession>
<dbReference type="Gene3D" id="3.30.450.40">
    <property type="match status" value="2"/>
</dbReference>
<dbReference type="CDD" id="cd01949">
    <property type="entry name" value="GGDEF"/>
    <property type="match status" value="1"/>
</dbReference>
<evidence type="ECO:0000313" key="3">
    <source>
        <dbReference type="Proteomes" id="UP000644548"/>
    </source>
</evidence>
<dbReference type="InterPro" id="IPR003018">
    <property type="entry name" value="GAF"/>
</dbReference>
<dbReference type="Pfam" id="PF01590">
    <property type="entry name" value="GAF"/>
    <property type="match status" value="1"/>
</dbReference>
<dbReference type="EMBL" id="BMQN01000027">
    <property type="protein sequence ID" value="GGS10033.1"/>
    <property type="molecule type" value="Genomic_DNA"/>
</dbReference>